<evidence type="ECO:0000259" key="2">
    <source>
        <dbReference type="Pfam" id="PF01172"/>
    </source>
</evidence>
<dbReference type="Pfam" id="PF01172">
    <property type="entry name" value="SBDS_N"/>
    <property type="match status" value="1"/>
</dbReference>
<dbReference type="InterPro" id="IPR019783">
    <property type="entry name" value="SDO1/SBDS_N"/>
</dbReference>
<feature type="domain" description="Ribosome maturation protein SDO1/SBDS N-terminal" evidence="2">
    <location>
        <begin position="7"/>
        <end position="93"/>
    </location>
</feature>
<comment type="similarity">
    <text evidence="1">Belongs to the SDO1/SBDS family.</text>
</comment>
<dbReference type="OrthoDB" id="84504at2157"/>
<evidence type="ECO:0000259" key="4">
    <source>
        <dbReference type="Pfam" id="PF20268"/>
    </source>
</evidence>
<dbReference type="Pfam" id="PF20268">
    <property type="entry name" value="SBDS_C"/>
    <property type="match status" value="1"/>
</dbReference>
<sequence>MISLDDAVVAKLESHGERFEILVDPDIAARIRQGEEIPVEDAVAALNVFENASQAERASDETLKKVFKTTDFEPIALHIIKKGEIHLTSEQRKMMTAEKRRQVITFIARNAINPQTGHPHPPQRIDMAMEEAKVHIDPFRSLEELVKDTMKALRPLIPIKFEEIRLAVRIPPDYAPRGYGDISAVAVIEKEEWQKDGSWICVVVIPAGIQNDFYDLINKISHGNAETKIIK</sequence>
<proteinExistence type="inferred from homology"/>
<dbReference type="SUPFAM" id="SSF109728">
    <property type="entry name" value="Hypothetical protein AF0491, middle domain"/>
    <property type="match status" value="1"/>
</dbReference>
<keyword evidence="6" id="KW-1185">Reference proteome</keyword>
<dbReference type="InterPro" id="IPR002140">
    <property type="entry name" value="Sdo1/SBDS"/>
</dbReference>
<dbReference type="GO" id="GO:0042256">
    <property type="term" value="P:cytosolic ribosome assembly"/>
    <property type="evidence" value="ECO:0007669"/>
    <property type="project" value="InterPro"/>
</dbReference>
<dbReference type="InterPro" id="IPR039100">
    <property type="entry name" value="Sdo1/SBDS-like"/>
</dbReference>
<dbReference type="PANTHER" id="PTHR10927">
    <property type="entry name" value="RIBOSOME MATURATION PROTEIN SBDS"/>
    <property type="match status" value="1"/>
</dbReference>
<dbReference type="AlphaFoldDB" id="A0A2V2N6V2"/>
<dbReference type="Gene3D" id="3.30.1250.10">
    <property type="entry name" value="Ribosome maturation protein SBDS, N-terminal domain"/>
    <property type="match status" value="1"/>
</dbReference>
<evidence type="ECO:0000259" key="3">
    <source>
        <dbReference type="Pfam" id="PF09377"/>
    </source>
</evidence>
<dbReference type="EMBL" id="QGMZ01000018">
    <property type="protein sequence ID" value="PWR73456.1"/>
    <property type="molecule type" value="Genomic_DNA"/>
</dbReference>
<name>A0A2V2N6V2_9EURY</name>
<gene>
    <name evidence="5" type="ORF">DLD82_09400</name>
</gene>
<comment type="caution">
    <text evidence="5">The sequence shown here is derived from an EMBL/GenBank/DDBJ whole genome shotgun (WGS) entry which is preliminary data.</text>
</comment>
<dbReference type="SUPFAM" id="SSF54980">
    <property type="entry name" value="EF-G C-terminal domain-like"/>
    <property type="match status" value="1"/>
</dbReference>
<dbReference type="InterPro" id="IPR037188">
    <property type="entry name" value="Sdo1/SBDS_central_sf"/>
</dbReference>
<feature type="domain" description="Ribosome maturation protein SDO1/SBDS central" evidence="3">
    <location>
        <begin position="101"/>
        <end position="162"/>
    </location>
</feature>
<dbReference type="Proteomes" id="UP000245934">
    <property type="component" value="Unassembled WGS sequence"/>
</dbReference>
<feature type="domain" description="Ribosome maturation protein SDO1/SBDS C-terminal" evidence="4">
    <location>
        <begin position="164"/>
        <end position="231"/>
    </location>
</feature>
<dbReference type="PANTHER" id="PTHR10927:SF4">
    <property type="entry name" value="RIBOSOME MATURATION PROTEIN SDO1 HOMOLOG"/>
    <property type="match status" value="1"/>
</dbReference>
<dbReference type="RefSeq" id="WP_109940867.1">
    <property type="nucleotide sequence ID" value="NZ_CP176366.1"/>
</dbReference>
<evidence type="ECO:0000313" key="5">
    <source>
        <dbReference type="EMBL" id="PWR73456.1"/>
    </source>
</evidence>
<dbReference type="Gene3D" id="1.10.10.900">
    <property type="entry name" value="SBDS protein C-terminal domain, subdomain 1"/>
    <property type="match status" value="1"/>
</dbReference>
<reference evidence="5 6" key="1">
    <citation type="submission" date="2018-05" db="EMBL/GenBank/DDBJ databases">
        <title>Draft genome of Methanospirillum stamsii Pt1.</title>
        <authorList>
            <person name="Dueholm M.S."/>
            <person name="Nielsen P.H."/>
            <person name="Bakmann L.F."/>
            <person name="Otzen D.E."/>
        </authorList>
    </citation>
    <scope>NUCLEOTIDE SEQUENCE [LARGE SCALE GENOMIC DNA]</scope>
    <source>
        <strain evidence="5 6">Pt1</strain>
    </source>
</reference>
<dbReference type="InterPro" id="IPR046928">
    <property type="entry name" value="SDO1/SBDS_C"/>
</dbReference>
<accession>A0A2V2N6V2</accession>
<dbReference type="InterPro" id="IPR036786">
    <property type="entry name" value="Ribosome_mat_SBDS_N_sf"/>
</dbReference>
<dbReference type="GeneID" id="97608841"/>
<evidence type="ECO:0000313" key="6">
    <source>
        <dbReference type="Proteomes" id="UP000245934"/>
    </source>
</evidence>
<dbReference type="SUPFAM" id="SSF89895">
    <property type="entry name" value="FYSH domain"/>
    <property type="match status" value="1"/>
</dbReference>
<dbReference type="Pfam" id="PF09377">
    <property type="entry name" value="SBDS_domain_II"/>
    <property type="match status" value="1"/>
</dbReference>
<organism evidence="5 6">
    <name type="scientific">Methanospirillum stamsii</name>
    <dbReference type="NCBI Taxonomy" id="1277351"/>
    <lineage>
        <taxon>Archaea</taxon>
        <taxon>Methanobacteriati</taxon>
        <taxon>Methanobacteriota</taxon>
        <taxon>Stenosarchaea group</taxon>
        <taxon>Methanomicrobia</taxon>
        <taxon>Methanomicrobiales</taxon>
        <taxon>Methanospirillaceae</taxon>
        <taxon>Methanospirillum</taxon>
    </lineage>
</organism>
<dbReference type="InterPro" id="IPR018978">
    <property type="entry name" value="SDO1/SBDS_central"/>
</dbReference>
<evidence type="ECO:0000256" key="1">
    <source>
        <dbReference type="ARBA" id="ARBA00007433"/>
    </source>
</evidence>
<dbReference type="Gene3D" id="3.30.70.240">
    <property type="match status" value="1"/>
</dbReference>
<dbReference type="NCBIfam" id="TIGR00291">
    <property type="entry name" value="RNA_SBDS"/>
    <property type="match status" value="1"/>
</dbReference>
<protein>
    <submittedName>
        <fullName evidence="5">Ribosome assembly factor SBDS</fullName>
    </submittedName>
</protein>
<dbReference type="InterPro" id="IPR035647">
    <property type="entry name" value="EFG_III/V"/>
</dbReference>